<gene>
    <name evidence="1" type="ORF">Tsubulata_050994</name>
</gene>
<name>A0A9Q0F086_9ROSI</name>
<feature type="non-terminal residue" evidence="1">
    <location>
        <position position="1"/>
    </location>
</feature>
<dbReference type="AlphaFoldDB" id="A0A9Q0F086"/>
<protein>
    <recommendedName>
        <fullName evidence="3">DUF4283 domain-containing protein</fullName>
    </recommendedName>
</protein>
<reference evidence="1" key="2">
    <citation type="journal article" date="2023" name="Plants (Basel)">
        <title>Annotation of the Turnera subulata (Passifloraceae) Draft Genome Reveals the S-Locus Evolved after the Divergence of Turneroideae from Passifloroideae in a Stepwise Manner.</title>
        <authorList>
            <person name="Henning P.M."/>
            <person name="Roalson E.H."/>
            <person name="Mir W."/>
            <person name="McCubbin A.G."/>
            <person name="Shore J.S."/>
        </authorList>
    </citation>
    <scope>NUCLEOTIDE SEQUENCE</scope>
    <source>
        <strain evidence="1">F60SS</strain>
    </source>
</reference>
<evidence type="ECO:0000313" key="2">
    <source>
        <dbReference type="Proteomes" id="UP001141552"/>
    </source>
</evidence>
<accession>A0A9Q0F086</accession>
<evidence type="ECO:0000313" key="1">
    <source>
        <dbReference type="EMBL" id="KAJ4822715.1"/>
    </source>
</evidence>
<proteinExistence type="predicted"/>
<comment type="caution">
    <text evidence="1">The sequence shown here is derived from an EMBL/GenBank/DDBJ whole genome shotgun (WGS) entry which is preliminary data.</text>
</comment>
<dbReference type="Proteomes" id="UP001141552">
    <property type="component" value="Unassembled WGS sequence"/>
</dbReference>
<sequence length="86" mass="10018">FRTVRDVKKILAAEPWFLERQLVLLKGMVGDEQFSQVHLHTAPFWVRIYDVPWKARLEQNILPICRKIGDFVEFDEDGAKGVGCFV</sequence>
<organism evidence="1 2">
    <name type="scientific">Turnera subulata</name>
    <dbReference type="NCBI Taxonomy" id="218843"/>
    <lineage>
        <taxon>Eukaryota</taxon>
        <taxon>Viridiplantae</taxon>
        <taxon>Streptophyta</taxon>
        <taxon>Embryophyta</taxon>
        <taxon>Tracheophyta</taxon>
        <taxon>Spermatophyta</taxon>
        <taxon>Magnoliopsida</taxon>
        <taxon>eudicotyledons</taxon>
        <taxon>Gunneridae</taxon>
        <taxon>Pentapetalae</taxon>
        <taxon>rosids</taxon>
        <taxon>fabids</taxon>
        <taxon>Malpighiales</taxon>
        <taxon>Passifloraceae</taxon>
        <taxon>Turnera</taxon>
    </lineage>
</organism>
<reference evidence="1" key="1">
    <citation type="submission" date="2022-02" db="EMBL/GenBank/DDBJ databases">
        <authorList>
            <person name="Henning P.M."/>
            <person name="McCubbin A.G."/>
            <person name="Shore J.S."/>
        </authorList>
    </citation>
    <scope>NUCLEOTIDE SEQUENCE</scope>
    <source>
        <strain evidence="1">F60SS</strain>
        <tissue evidence="1">Leaves</tissue>
    </source>
</reference>
<dbReference type="OrthoDB" id="1750606at2759"/>
<evidence type="ECO:0008006" key="3">
    <source>
        <dbReference type="Google" id="ProtNLM"/>
    </source>
</evidence>
<keyword evidence="2" id="KW-1185">Reference proteome</keyword>
<dbReference type="EMBL" id="JAKUCV010007591">
    <property type="protein sequence ID" value="KAJ4822715.1"/>
    <property type="molecule type" value="Genomic_DNA"/>
</dbReference>